<gene>
    <name evidence="3" type="primary">LOC111106562</name>
</gene>
<organism evidence="2 3">
    <name type="scientific">Crassostrea virginica</name>
    <name type="common">Eastern oyster</name>
    <dbReference type="NCBI Taxonomy" id="6565"/>
    <lineage>
        <taxon>Eukaryota</taxon>
        <taxon>Metazoa</taxon>
        <taxon>Spiralia</taxon>
        <taxon>Lophotrochozoa</taxon>
        <taxon>Mollusca</taxon>
        <taxon>Bivalvia</taxon>
        <taxon>Autobranchia</taxon>
        <taxon>Pteriomorphia</taxon>
        <taxon>Ostreida</taxon>
        <taxon>Ostreoidea</taxon>
        <taxon>Ostreidae</taxon>
        <taxon>Crassostrea</taxon>
    </lineage>
</organism>
<name>A0A8B8B0Q3_CRAVI</name>
<sequence length="182" mass="21071">MCRILETLENCFLFLFISCSVITVVYALTCCKRKLRKKKNMKVLCADTNSHYQTCFERFIAQELNCKVKWIGKNKIGEIRKHPQKIAMEKFILLIDVKGRIPETLKNALQILGLEGNKDINILVVAMHESQSGQWDPVYNYIEDLDHPSFALTNILYSTPIVPKHHVNEQAKEDITDFLLFP</sequence>
<dbReference type="KEGG" id="cvn:111106562"/>
<keyword evidence="2" id="KW-1185">Reference proteome</keyword>
<feature type="transmembrane region" description="Helical" evidence="1">
    <location>
        <begin position="12"/>
        <end position="31"/>
    </location>
</feature>
<evidence type="ECO:0000313" key="3">
    <source>
        <dbReference type="RefSeq" id="XP_022296992.1"/>
    </source>
</evidence>
<keyword evidence="1" id="KW-0812">Transmembrane</keyword>
<evidence type="ECO:0000313" key="2">
    <source>
        <dbReference type="Proteomes" id="UP000694844"/>
    </source>
</evidence>
<dbReference type="Proteomes" id="UP000694844">
    <property type="component" value="Chromosome 8"/>
</dbReference>
<evidence type="ECO:0000256" key="1">
    <source>
        <dbReference type="SAM" id="Phobius"/>
    </source>
</evidence>
<dbReference type="OrthoDB" id="6214879at2759"/>
<dbReference type="GeneID" id="111106562"/>
<reference evidence="3" key="1">
    <citation type="submission" date="2025-08" db="UniProtKB">
        <authorList>
            <consortium name="RefSeq"/>
        </authorList>
    </citation>
    <scope>IDENTIFICATION</scope>
    <source>
        <tissue evidence="3">Whole sample</tissue>
    </source>
</reference>
<accession>A0A8B8B0Q3</accession>
<proteinExistence type="predicted"/>
<protein>
    <submittedName>
        <fullName evidence="3">Uncharacterized protein LOC111106562</fullName>
    </submittedName>
</protein>
<dbReference type="AlphaFoldDB" id="A0A8B8B0Q3"/>
<keyword evidence="1" id="KW-1133">Transmembrane helix</keyword>
<dbReference type="RefSeq" id="XP_022296992.1">
    <property type="nucleotide sequence ID" value="XM_022441284.1"/>
</dbReference>
<keyword evidence="1" id="KW-0472">Membrane</keyword>